<evidence type="ECO:0000313" key="2">
    <source>
        <dbReference type="EMBL" id="PCR92126.1"/>
    </source>
</evidence>
<evidence type="ECO:0000256" key="1">
    <source>
        <dbReference type="SAM" id="MobiDB-lite"/>
    </source>
</evidence>
<dbReference type="Proteomes" id="UP000219689">
    <property type="component" value="Unassembled WGS sequence"/>
</dbReference>
<dbReference type="EMBL" id="NXNI01000001">
    <property type="protein sequence ID" value="PCR92126.1"/>
    <property type="molecule type" value="Genomic_DNA"/>
</dbReference>
<gene>
    <name evidence="2" type="ORF">CP557_17295</name>
</gene>
<protein>
    <submittedName>
        <fullName evidence="2">Uncharacterized protein</fullName>
    </submittedName>
</protein>
<feature type="region of interest" description="Disordered" evidence="1">
    <location>
        <begin position="1"/>
        <end position="113"/>
    </location>
</feature>
<sequence length="113" mass="12400">MTPRAAVFRQRERSGLGPGGDPVRSPVPMGTGTSDRPFTRSERNAADGLGEACTDGGTAGRRTEHAHRDGCHAPIAHRYQHDFEKESRSVTDRTKRRSHIPNAYASTERDFGP</sequence>
<dbReference type="AlphaFoldDB" id="A0A2A5QZ72"/>
<accession>A0A2A5QZ72</accession>
<comment type="caution">
    <text evidence="2">The sequence shown here is derived from an EMBL/GenBank/DDBJ whole genome shotgun (WGS) entry which is preliminary data.</text>
</comment>
<keyword evidence="3" id="KW-1185">Reference proteome</keyword>
<evidence type="ECO:0000313" key="3">
    <source>
        <dbReference type="Proteomes" id="UP000219689"/>
    </source>
</evidence>
<reference evidence="2 3" key="1">
    <citation type="submission" date="2017-09" db="EMBL/GenBank/DDBJ databases">
        <title>Genome sequences of Natrinema ejinorence JCM 13890T.</title>
        <authorList>
            <person name="Roh S.W."/>
            <person name="Kim Y.B."/>
            <person name="Kim J.Y."/>
        </authorList>
    </citation>
    <scope>NUCLEOTIDE SEQUENCE [LARGE SCALE GENOMIC DNA]</scope>
    <source>
        <strain evidence="2 3">JCM 13890</strain>
    </source>
</reference>
<feature type="compositionally biased region" description="Basic and acidic residues" evidence="1">
    <location>
        <begin position="79"/>
        <end position="93"/>
    </location>
</feature>
<proteinExistence type="predicted"/>
<organism evidence="2 3">
    <name type="scientific">Natrinema ejinorense</name>
    <dbReference type="NCBI Taxonomy" id="373386"/>
    <lineage>
        <taxon>Archaea</taxon>
        <taxon>Methanobacteriati</taxon>
        <taxon>Methanobacteriota</taxon>
        <taxon>Stenosarchaea group</taxon>
        <taxon>Halobacteria</taxon>
        <taxon>Halobacteriales</taxon>
        <taxon>Natrialbaceae</taxon>
        <taxon>Natrinema</taxon>
    </lineage>
</organism>
<feature type="compositionally biased region" description="Basic and acidic residues" evidence="1">
    <location>
        <begin position="61"/>
        <end position="71"/>
    </location>
</feature>
<name>A0A2A5QZ72_9EURY</name>